<evidence type="ECO:0000256" key="4">
    <source>
        <dbReference type="ARBA" id="ARBA00008770"/>
    </source>
</evidence>
<gene>
    <name evidence="7" type="ORF">FCM35_KLT15989</name>
</gene>
<comment type="cofactor">
    <cofactor evidence="2 6">
        <name>a divalent metal cation</name>
        <dbReference type="ChEBI" id="CHEBI:60240"/>
    </cofactor>
</comment>
<keyword evidence="5 6" id="KW-0378">Hydrolase</keyword>
<proteinExistence type="inferred from homology"/>
<evidence type="ECO:0000313" key="7">
    <source>
        <dbReference type="EMBL" id="KAF3340218.1"/>
    </source>
</evidence>
<dbReference type="UniPathway" id="UPA00299"/>
<dbReference type="FunFam" id="3.30.70.1020:FF:000004">
    <property type="entry name" value="Trehalose 6-phosphate phosphatase"/>
    <property type="match status" value="1"/>
</dbReference>
<dbReference type="Gene3D" id="3.30.70.1020">
    <property type="entry name" value="Trehalose-6-phosphate phosphatase related protein, domain 2"/>
    <property type="match status" value="1"/>
</dbReference>
<dbReference type="FunFam" id="3.40.50.1000:FF:000073">
    <property type="entry name" value="Trehalose 6-phosphate phosphatase"/>
    <property type="match status" value="1"/>
</dbReference>
<evidence type="ECO:0000256" key="5">
    <source>
        <dbReference type="ARBA" id="ARBA00022801"/>
    </source>
</evidence>
<dbReference type="NCBIfam" id="TIGR00685">
    <property type="entry name" value="T6PP"/>
    <property type="match status" value="1"/>
</dbReference>
<dbReference type="EC" id="3.1.3.12" evidence="6"/>
<comment type="catalytic activity">
    <reaction evidence="1 6">
        <text>alpha,alpha-trehalose 6-phosphate + H2O = alpha,alpha-trehalose + phosphate</text>
        <dbReference type="Rhea" id="RHEA:23420"/>
        <dbReference type="ChEBI" id="CHEBI:15377"/>
        <dbReference type="ChEBI" id="CHEBI:16551"/>
        <dbReference type="ChEBI" id="CHEBI:43474"/>
        <dbReference type="ChEBI" id="CHEBI:58429"/>
        <dbReference type="EC" id="3.1.3.12"/>
    </reaction>
</comment>
<dbReference type="CDD" id="cd01627">
    <property type="entry name" value="HAD_TPP"/>
    <property type="match status" value="1"/>
</dbReference>
<protein>
    <recommendedName>
        <fullName evidence="6">Trehalose 6-phosphate phosphatase</fullName>
        <ecNumber evidence="6">3.1.3.12</ecNumber>
    </recommendedName>
</protein>
<organism evidence="7 8">
    <name type="scientific">Carex littledalei</name>
    <dbReference type="NCBI Taxonomy" id="544730"/>
    <lineage>
        <taxon>Eukaryota</taxon>
        <taxon>Viridiplantae</taxon>
        <taxon>Streptophyta</taxon>
        <taxon>Embryophyta</taxon>
        <taxon>Tracheophyta</taxon>
        <taxon>Spermatophyta</taxon>
        <taxon>Magnoliopsida</taxon>
        <taxon>Liliopsida</taxon>
        <taxon>Poales</taxon>
        <taxon>Cyperaceae</taxon>
        <taxon>Cyperoideae</taxon>
        <taxon>Cariceae</taxon>
        <taxon>Carex</taxon>
        <taxon>Carex subgen. Euthyceras</taxon>
    </lineage>
</organism>
<comment type="function">
    <text evidence="6">Removes the phosphate from trehalose 6-phosphate to produce free trehalose.</text>
</comment>
<dbReference type="InterPro" id="IPR006379">
    <property type="entry name" value="HAD-SF_hydro_IIB"/>
</dbReference>
<sequence length="365" mass="41617">MDINNSSPVITDIPYSAKLSAIVPKRKMIKSPVPTKFDETIVNGWIEAMKCSSPPHKKKNVYFGHDHLPNNDADCEFRLWQTKCPSALTSFDKIMMHAKGRKIALFLDYDGTLSQIVDDPDKAVMTKKMRATVKDVSKYFPTAIVSGRSRDKVFEFVKLTELYYAGSHGMDIMVPEMRSTNKQGDNLFQPAREFLPMMDEVFRSLIKSTKGIKGSKVENNKFCISVHYRNVDEKDWNLVVQCVDNAAKAYPRLRVTHGRKVLEIRPLIDWDKGKAVEFLLESLELNNSEEVLPIYIGDDRTDEDAFKVLKKRNCGYGILVSSMPKETEAVFSLKDPSEVMAFLQLLIRYKKRQSLLLNGEKQTSA</sequence>
<accession>A0A833RHX9</accession>
<dbReference type="Pfam" id="PF02358">
    <property type="entry name" value="Trehalose_PPase"/>
    <property type="match status" value="1"/>
</dbReference>
<dbReference type="PANTHER" id="PTHR43768">
    <property type="entry name" value="TREHALOSE 6-PHOSPHATE PHOSPHATASE"/>
    <property type="match status" value="1"/>
</dbReference>
<dbReference type="InterPro" id="IPR044651">
    <property type="entry name" value="OTSB-like"/>
</dbReference>
<dbReference type="InterPro" id="IPR023214">
    <property type="entry name" value="HAD_sf"/>
</dbReference>
<dbReference type="GO" id="GO:0005992">
    <property type="term" value="P:trehalose biosynthetic process"/>
    <property type="evidence" value="ECO:0007669"/>
    <property type="project" value="UniProtKB-UniPathway"/>
</dbReference>
<comment type="similarity">
    <text evidence="4 6">Belongs to the trehalose phosphatase family.</text>
</comment>
<dbReference type="Proteomes" id="UP000623129">
    <property type="component" value="Unassembled WGS sequence"/>
</dbReference>
<name>A0A833RHX9_9POAL</name>
<evidence type="ECO:0000256" key="6">
    <source>
        <dbReference type="RuleBase" id="RU361117"/>
    </source>
</evidence>
<comment type="caution">
    <text evidence="7">The sequence shown here is derived from an EMBL/GenBank/DDBJ whole genome shotgun (WGS) entry which is preliminary data.</text>
</comment>
<dbReference type="EMBL" id="SWLB01000003">
    <property type="protein sequence ID" value="KAF3340218.1"/>
    <property type="molecule type" value="Genomic_DNA"/>
</dbReference>
<evidence type="ECO:0000313" key="8">
    <source>
        <dbReference type="Proteomes" id="UP000623129"/>
    </source>
</evidence>
<dbReference type="AlphaFoldDB" id="A0A833RHX9"/>
<keyword evidence="8" id="KW-1185">Reference proteome</keyword>
<evidence type="ECO:0000256" key="3">
    <source>
        <dbReference type="ARBA" id="ARBA00005199"/>
    </source>
</evidence>
<dbReference type="GO" id="GO:0004805">
    <property type="term" value="F:trehalose-phosphatase activity"/>
    <property type="evidence" value="ECO:0007669"/>
    <property type="project" value="UniProtKB-EC"/>
</dbReference>
<evidence type="ECO:0000256" key="1">
    <source>
        <dbReference type="ARBA" id="ARBA00000500"/>
    </source>
</evidence>
<reference evidence="7" key="1">
    <citation type="submission" date="2020-01" db="EMBL/GenBank/DDBJ databases">
        <title>Genome sequence of Kobresia littledalei, the first chromosome-level genome in the family Cyperaceae.</title>
        <authorList>
            <person name="Qu G."/>
        </authorList>
    </citation>
    <scope>NUCLEOTIDE SEQUENCE</scope>
    <source>
        <strain evidence="7">C.B.Clarke</strain>
        <tissue evidence="7">Leaf</tissue>
    </source>
</reference>
<dbReference type="PANTHER" id="PTHR43768:SF23">
    <property type="entry name" value="TREHALOSE-PHOSPHATE PHOSPHATASE 1-RELATED"/>
    <property type="match status" value="1"/>
</dbReference>
<dbReference type="SUPFAM" id="SSF56784">
    <property type="entry name" value="HAD-like"/>
    <property type="match status" value="1"/>
</dbReference>
<dbReference type="InterPro" id="IPR036412">
    <property type="entry name" value="HAD-like_sf"/>
</dbReference>
<comment type="pathway">
    <text evidence="3 6">Glycan biosynthesis; trehalose biosynthesis.</text>
</comment>
<dbReference type="Gene3D" id="3.40.50.1000">
    <property type="entry name" value="HAD superfamily/HAD-like"/>
    <property type="match status" value="1"/>
</dbReference>
<dbReference type="NCBIfam" id="TIGR01484">
    <property type="entry name" value="HAD-SF-IIB"/>
    <property type="match status" value="1"/>
</dbReference>
<dbReference type="OrthoDB" id="411251at2759"/>
<evidence type="ECO:0000256" key="2">
    <source>
        <dbReference type="ARBA" id="ARBA00001968"/>
    </source>
</evidence>
<dbReference type="InterPro" id="IPR003337">
    <property type="entry name" value="Trehalose_PPase"/>
</dbReference>